<feature type="chain" id="PRO_5007555781" evidence="2">
    <location>
        <begin position="25"/>
        <end position="117"/>
    </location>
</feature>
<proteinExistence type="predicted"/>
<evidence type="ECO:0000313" key="3">
    <source>
        <dbReference type="EMBL" id="KXV48031.1"/>
    </source>
</evidence>
<protein>
    <submittedName>
        <fullName evidence="3">Uncharacterized protein</fullName>
    </submittedName>
</protein>
<evidence type="ECO:0000256" key="2">
    <source>
        <dbReference type="SAM" id="SignalP"/>
    </source>
</evidence>
<feature type="compositionally biased region" description="Basic and acidic residues" evidence="1">
    <location>
        <begin position="31"/>
        <end position="42"/>
    </location>
</feature>
<feature type="region of interest" description="Disordered" evidence="1">
    <location>
        <begin position="24"/>
        <end position="55"/>
    </location>
</feature>
<feature type="signal peptide" evidence="2">
    <location>
        <begin position="1"/>
        <end position="24"/>
    </location>
</feature>
<evidence type="ECO:0000256" key="1">
    <source>
        <dbReference type="SAM" id="MobiDB-lite"/>
    </source>
</evidence>
<dbReference type="RefSeq" id="WP_062108099.1">
    <property type="nucleotide sequence ID" value="NZ_LHZR01000106.1"/>
</dbReference>
<dbReference type="Proteomes" id="UP000075636">
    <property type="component" value="Unassembled WGS sequence"/>
</dbReference>
<dbReference type="STRING" id="318683.A0U94_10950"/>
<dbReference type="AlphaFoldDB" id="A0A149TIX7"/>
<keyword evidence="2" id="KW-0732">Signal</keyword>
<dbReference type="PATRIC" id="fig|318683.6.peg.3493"/>
<name>A0A149TIX7_9PROT</name>
<evidence type="ECO:0000313" key="4">
    <source>
        <dbReference type="Proteomes" id="UP000075636"/>
    </source>
</evidence>
<comment type="caution">
    <text evidence="3">The sequence shown here is derived from an EMBL/GenBank/DDBJ whole genome shotgun (WGS) entry which is preliminary data.</text>
</comment>
<reference evidence="3 4" key="1">
    <citation type="submission" date="2015-06" db="EMBL/GenBank/DDBJ databases">
        <title>Improved classification and identification of acetic acid bacteria using matrix-assisted laser desorption/ionization time-of-flight mass spectrometry; Gluconobacter nephelii and Gluconobacter uchimurae are later heterotypic synonyms of Gluconobacter japonicus and Gluconobacter oxydans, respectively.</title>
        <authorList>
            <person name="Li L."/>
            <person name="Cleenwerck I."/>
            <person name="De Vuyst L."/>
            <person name="Vandamme P."/>
        </authorList>
    </citation>
    <scope>NUCLEOTIDE SEQUENCE [LARGE SCALE GENOMIC DNA]</scope>
    <source>
        <strain evidence="3 4">LMG 1768</strain>
    </source>
</reference>
<dbReference type="OrthoDB" id="7276832at2"/>
<organism evidence="3 4">
    <name type="scientific">Gluconobacter albidus</name>
    <dbReference type="NCBI Taxonomy" id="318683"/>
    <lineage>
        <taxon>Bacteria</taxon>
        <taxon>Pseudomonadati</taxon>
        <taxon>Pseudomonadota</taxon>
        <taxon>Alphaproteobacteria</taxon>
        <taxon>Acetobacterales</taxon>
        <taxon>Acetobacteraceae</taxon>
        <taxon>Gluconobacter</taxon>
    </lineage>
</organism>
<sequence length="117" mass="13047">MRRLIVPVLAVLAVSGAALGTAVAQDAGGDEGPKKPSMHDLYHNSSLPKSHADFSRYRYRPPGDKVIEQPDAFRLLFQTKDGQPDGYAERRGTSVFYYDRYGKLRQIQPLPEDEPAD</sequence>
<dbReference type="EMBL" id="LHZR01000106">
    <property type="protein sequence ID" value="KXV48031.1"/>
    <property type="molecule type" value="Genomic_DNA"/>
</dbReference>
<gene>
    <name evidence="3" type="ORF">AD945_08795</name>
</gene>
<accession>A0A149TIX7</accession>